<evidence type="ECO:0000256" key="4">
    <source>
        <dbReference type="ARBA" id="ARBA00013673"/>
    </source>
</evidence>
<feature type="domain" description="Ribosomal RNA small subunit methyltransferase E PUA-like" evidence="14">
    <location>
        <begin position="20"/>
        <end position="64"/>
    </location>
</feature>
<comment type="function">
    <text evidence="10 12">Specifically methylates the N3 position of the uracil ring of uridine 1498 (m3U1498) in 16S rRNA. Acts on the fully assembled 30S ribosomal subunit.</text>
</comment>
<evidence type="ECO:0000256" key="11">
    <source>
        <dbReference type="ARBA" id="ARBA00047944"/>
    </source>
</evidence>
<keyword evidence="5 12" id="KW-0963">Cytoplasm</keyword>
<evidence type="ECO:0000256" key="3">
    <source>
        <dbReference type="ARBA" id="ARBA00012328"/>
    </source>
</evidence>
<evidence type="ECO:0000256" key="9">
    <source>
        <dbReference type="ARBA" id="ARBA00022691"/>
    </source>
</evidence>
<evidence type="ECO:0000259" key="13">
    <source>
        <dbReference type="Pfam" id="PF04452"/>
    </source>
</evidence>
<dbReference type="InterPro" id="IPR046887">
    <property type="entry name" value="RsmE_PUA-like"/>
</dbReference>
<proteinExistence type="inferred from homology"/>
<gene>
    <name evidence="15" type="ORF">DM484_11885</name>
</gene>
<keyword evidence="8 12" id="KW-0808">Transferase</keyword>
<comment type="caution">
    <text evidence="15">The sequence shown here is derived from an EMBL/GenBank/DDBJ whole genome shotgun (WGS) entry which is preliminary data.</text>
</comment>
<dbReference type="InterPro" id="IPR029026">
    <property type="entry name" value="tRNA_m1G_MTases_N"/>
</dbReference>
<dbReference type="SUPFAM" id="SSF75217">
    <property type="entry name" value="alpha/beta knot"/>
    <property type="match status" value="1"/>
</dbReference>
<evidence type="ECO:0000256" key="10">
    <source>
        <dbReference type="ARBA" id="ARBA00025699"/>
    </source>
</evidence>
<dbReference type="NCBIfam" id="TIGR00046">
    <property type="entry name" value="RsmE family RNA methyltransferase"/>
    <property type="match status" value="1"/>
</dbReference>
<dbReference type="PIRSF" id="PIRSF015601">
    <property type="entry name" value="MTase_slr0722"/>
    <property type="match status" value="1"/>
</dbReference>
<dbReference type="CDD" id="cd18084">
    <property type="entry name" value="RsmE-like"/>
    <property type="match status" value="1"/>
</dbReference>
<dbReference type="InterPro" id="IPR015947">
    <property type="entry name" value="PUA-like_sf"/>
</dbReference>
<dbReference type="NCBIfam" id="NF008692">
    <property type="entry name" value="PRK11713.1-5"/>
    <property type="match status" value="1"/>
</dbReference>
<dbReference type="Gene3D" id="2.40.240.20">
    <property type="entry name" value="Hypothetical PUA domain-like, domain 1"/>
    <property type="match status" value="1"/>
</dbReference>
<dbReference type="Proteomes" id="UP000249396">
    <property type="component" value="Unassembled WGS sequence"/>
</dbReference>
<dbReference type="Gene3D" id="3.40.1280.10">
    <property type="match status" value="1"/>
</dbReference>
<dbReference type="PANTHER" id="PTHR30027:SF3">
    <property type="entry name" value="16S RRNA (URACIL(1498)-N(3))-METHYLTRANSFERASE"/>
    <property type="match status" value="1"/>
</dbReference>
<keyword evidence="9 12" id="KW-0949">S-adenosyl-L-methionine</keyword>
<keyword evidence="6 12" id="KW-0698">rRNA processing</keyword>
<evidence type="ECO:0000256" key="8">
    <source>
        <dbReference type="ARBA" id="ARBA00022679"/>
    </source>
</evidence>
<evidence type="ECO:0000256" key="12">
    <source>
        <dbReference type="PIRNR" id="PIRNR015601"/>
    </source>
</evidence>
<feature type="domain" description="Ribosomal RNA small subunit methyltransferase E methyltransferase" evidence="13">
    <location>
        <begin position="75"/>
        <end position="236"/>
    </location>
</feature>
<dbReference type="InterPro" id="IPR029028">
    <property type="entry name" value="Alpha/beta_knot_MTases"/>
</dbReference>
<organism evidence="15 16">
    <name type="scientific">Candidatus Methylumidiphilus alinenensis</name>
    <dbReference type="NCBI Taxonomy" id="2202197"/>
    <lineage>
        <taxon>Bacteria</taxon>
        <taxon>Pseudomonadati</taxon>
        <taxon>Pseudomonadota</taxon>
        <taxon>Gammaproteobacteria</taxon>
        <taxon>Methylococcales</taxon>
        <taxon>Candidatus Methylumidiphilus</taxon>
    </lineage>
</organism>
<comment type="catalytic activity">
    <reaction evidence="11 12">
        <text>uridine(1498) in 16S rRNA + S-adenosyl-L-methionine = N(3)-methyluridine(1498) in 16S rRNA + S-adenosyl-L-homocysteine + H(+)</text>
        <dbReference type="Rhea" id="RHEA:42920"/>
        <dbReference type="Rhea" id="RHEA-COMP:10283"/>
        <dbReference type="Rhea" id="RHEA-COMP:10284"/>
        <dbReference type="ChEBI" id="CHEBI:15378"/>
        <dbReference type="ChEBI" id="CHEBI:57856"/>
        <dbReference type="ChEBI" id="CHEBI:59789"/>
        <dbReference type="ChEBI" id="CHEBI:65315"/>
        <dbReference type="ChEBI" id="CHEBI:74502"/>
        <dbReference type="EC" id="2.1.1.193"/>
    </reaction>
</comment>
<protein>
    <recommendedName>
        <fullName evidence="4 12">Ribosomal RNA small subunit methyltransferase E</fullName>
        <ecNumber evidence="3 12">2.1.1.193</ecNumber>
    </recommendedName>
</protein>
<dbReference type="EC" id="2.1.1.193" evidence="3 12"/>
<dbReference type="EMBL" id="QJPH01000306">
    <property type="protein sequence ID" value="PZN79086.1"/>
    <property type="molecule type" value="Genomic_DNA"/>
</dbReference>
<evidence type="ECO:0000256" key="5">
    <source>
        <dbReference type="ARBA" id="ARBA00022490"/>
    </source>
</evidence>
<evidence type="ECO:0000256" key="6">
    <source>
        <dbReference type="ARBA" id="ARBA00022552"/>
    </source>
</evidence>
<reference evidence="15 16" key="1">
    <citation type="journal article" date="2018" name="Aquat. Microb. Ecol.">
        <title>Gammaproteobacterial methanotrophs dominate.</title>
        <authorList>
            <person name="Rissanen A.J."/>
            <person name="Saarenheimo J."/>
            <person name="Tiirola M."/>
            <person name="Peura S."/>
            <person name="Aalto S.L."/>
            <person name="Karvinen A."/>
            <person name="Nykanen H."/>
        </authorList>
    </citation>
    <scope>NUCLEOTIDE SEQUENCE [LARGE SCALE GENOMIC DNA]</scope>
    <source>
        <strain evidence="15">AMbin10</strain>
    </source>
</reference>
<dbReference type="InterPro" id="IPR006700">
    <property type="entry name" value="RsmE"/>
</dbReference>
<dbReference type="GO" id="GO:0005737">
    <property type="term" value="C:cytoplasm"/>
    <property type="evidence" value="ECO:0007669"/>
    <property type="project" value="UniProtKB-SubCell"/>
</dbReference>
<evidence type="ECO:0000256" key="2">
    <source>
        <dbReference type="ARBA" id="ARBA00005528"/>
    </source>
</evidence>
<comment type="similarity">
    <text evidence="2 12">Belongs to the RNA methyltransferase RsmE family.</text>
</comment>
<keyword evidence="7 12" id="KW-0489">Methyltransferase</keyword>
<dbReference type="Pfam" id="PF20260">
    <property type="entry name" value="PUA_4"/>
    <property type="match status" value="1"/>
</dbReference>
<dbReference type="PANTHER" id="PTHR30027">
    <property type="entry name" value="RIBOSOMAL RNA SMALL SUBUNIT METHYLTRANSFERASE E"/>
    <property type="match status" value="1"/>
</dbReference>
<accession>A0A2W4R805</accession>
<evidence type="ECO:0000256" key="7">
    <source>
        <dbReference type="ARBA" id="ARBA00022603"/>
    </source>
</evidence>
<name>A0A2W4R805_9GAMM</name>
<dbReference type="GO" id="GO:0070042">
    <property type="term" value="F:rRNA (uridine-N3-)-methyltransferase activity"/>
    <property type="evidence" value="ECO:0007669"/>
    <property type="project" value="TreeGrafter"/>
</dbReference>
<sequence>MRISRFFLPQPLSPGATIQLADESAHYLRTVLRLKKGADLVVFNGEGGEYPANLLEAHKDAVKLLLGPLNPRETESPLPIALGLGISRGERMDLAIQKAVELGVSAITPLFTERCVVQLDGDARKVQRLRHWRKIAQSACEQCGRNRVPEIFEPMKLEEWVVRQNGLRLFLDPGGTEALRELPRPHGPICLLSGPEGGFTVVERKTATEAEFIAIRLGPRVLRTETAALAALTAIQTLWGDMG</sequence>
<dbReference type="Pfam" id="PF04452">
    <property type="entry name" value="Methyltrans_RNA"/>
    <property type="match status" value="1"/>
</dbReference>
<dbReference type="InterPro" id="IPR046886">
    <property type="entry name" value="RsmE_MTase_dom"/>
</dbReference>
<dbReference type="AlphaFoldDB" id="A0A2W4R805"/>
<comment type="subcellular location">
    <subcellularLocation>
        <location evidence="1 12">Cytoplasm</location>
    </subcellularLocation>
</comment>
<dbReference type="SUPFAM" id="SSF88697">
    <property type="entry name" value="PUA domain-like"/>
    <property type="match status" value="1"/>
</dbReference>
<evidence type="ECO:0000313" key="16">
    <source>
        <dbReference type="Proteomes" id="UP000249396"/>
    </source>
</evidence>
<evidence type="ECO:0000313" key="15">
    <source>
        <dbReference type="EMBL" id="PZN79086.1"/>
    </source>
</evidence>
<dbReference type="GO" id="GO:0070475">
    <property type="term" value="P:rRNA base methylation"/>
    <property type="evidence" value="ECO:0007669"/>
    <property type="project" value="TreeGrafter"/>
</dbReference>
<evidence type="ECO:0000259" key="14">
    <source>
        <dbReference type="Pfam" id="PF20260"/>
    </source>
</evidence>
<evidence type="ECO:0000256" key="1">
    <source>
        <dbReference type="ARBA" id="ARBA00004496"/>
    </source>
</evidence>